<sequence>MMTLMLLTMLCAILFLLFKHPLTLGMTLISQTILIALITGLMNYNYWFSYILFLIMIGGMLILFLYMTSVASNEKFKFNSKILFMFISTITLSMVLTILDKFYNNFLSKFLDLKINLFYNFSMIKYFNFPNNLLMLMLIIYLFLTLITIVKITNFSQGTLRQKF</sequence>
<comment type="catalytic activity">
    <reaction evidence="15">
        <text>a ubiquinone + NADH + 5 H(+)(in) = a ubiquinol + NAD(+) + 4 H(+)(out)</text>
        <dbReference type="Rhea" id="RHEA:29091"/>
        <dbReference type="Rhea" id="RHEA-COMP:9565"/>
        <dbReference type="Rhea" id="RHEA-COMP:9566"/>
        <dbReference type="ChEBI" id="CHEBI:15378"/>
        <dbReference type="ChEBI" id="CHEBI:16389"/>
        <dbReference type="ChEBI" id="CHEBI:17976"/>
        <dbReference type="ChEBI" id="CHEBI:57540"/>
        <dbReference type="ChEBI" id="CHEBI:57945"/>
        <dbReference type="EC" id="7.1.1.2"/>
    </reaction>
</comment>
<keyword evidence="9" id="KW-0249">Electron transport</keyword>
<evidence type="ECO:0000256" key="7">
    <source>
        <dbReference type="ARBA" id="ARBA00022692"/>
    </source>
</evidence>
<protein>
    <recommendedName>
        <fullName evidence="4">NADH-ubiquinone oxidoreductase chain 6</fullName>
        <ecNumber evidence="3">7.1.1.2</ecNumber>
    </recommendedName>
    <alternativeName>
        <fullName evidence="14">NADH dehydrogenase subunit 6</fullName>
    </alternativeName>
</protein>
<evidence type="ECO:0000256" key="16">
    <source>
        <dbReference type="SAM" id="Phobius"/>
    </source>
</evidence>
<evidence type="ECO:0000256" key="14">
    <source>
        <dbReference type="ARBA" id="ARBA00031019"/>
    </source>
</evidence>
<evidence type="ECO:0000256" key="9">
    <source>
        <dbReference type="ARBA" id="ARBA00022982"/>
    </source>
</evidence>
<evidence type="ECO:0000256" key="11">
    <source>
        <dbReference type="ARBA" id="ARBA00023027"/>
    </source>
</evidence>
<comment type="subcellular location">
    <subcellularLocation>
        <location evidence="1">Mitochondrion membrane</location>
        <topology evidence="1">Multi-pass membrane protein</topology>
    </subcellularLocation>
</comment>
<dbReference type="GO" id="GO:0008137">
    <property type="term" value="F:NADH dehydrogenase (ubiquinone) activity"/>
    <property type="evidence" value="ECO:0007669"/>
    <property type="project" value="UniProtKB-EC"/>
</dbReference>
<name>A0A0S2MSI7_9CUCU</name>
<evidence type="ECO:0000256" key="8">
    <source>
        <dbReference type="ARBA" id="ARBA00022967"/>
    </source>
</evidence>
<keyword evidence="12 17" id="KW-0496">Mitochondrion</keyword>
<dbReference type="GO" id="GO:0031966">
    <property type="term" value="C:mitochondrial membrane"/>
    <property type="evidence" value="ECO:0007669"/>
    <property type="project" value="UniProtKB-SubCell"/>
</dbReference>
<dbReference type="InterPro" id="IPR050269">
    <property type="entry name" value="ComplexI_Subunit6"/>
</dbReference>
<keyword evidence="13 16" id="KW-0472">Membrane</keyword>
<keyword evidence="11" id="KW-0520">NAD</keyword>
<comment type="similarity">
    <text evidence="2">Belongs to the complex I subunit 6 family.</text>
</comment>
<organism evidence="17">
    <name type="scientific">Galerucinae sp. 846596</name>
    <dbReference type="NCBI Taxonomy" id="1213610"/>
    <lineage>
        <taxon>Eukaryota</taxon>
        <taxon>Metazoa</taxon>
        <taxon>Ecdysozoa</taxon>
        <taxon>Arthropoda</taxon>
        <taxon>Hexapoda</taxon>
        <taxon>Insecta</taxon>
        <taxon>Pterygota</taxon>
        <taxon>Neoptera</taxon>
        <taxon>Endopterygota</taxon>
        <taxon>Coleoptera</taxon>
        <taxon>Polyphaga</taxon>
        <taxon>Cucujiformia</taxon>
        <taxon>Chrysomeloidea</taxon>
        <taxon>Chrysomelidae</taxon>
        <taxon>Galerucinae</taxon>
    </lineage>
</organism>
<feature type="transmembrane region" description="Helical" evidence="16">
    <location>
        <begin position="133"/>
        <end position="153"/>
    </location>
</feature>
<proteinExistence type="inferred from homology"/>
<evidence type="ECO:0000256" key="3">
    <source>
        <dbReference type="ARBA" id="ARBA00012944"/>
    </source>
</evidence>
<keyword evidence="5" id="KW-0813">Transport</keyword>
<dbReference type="PANTHER" id="PTHR11435:SF1">
    <property type="entry name" value="NADH-UBIQUINONE OXIDOREDUCTASE CHAIN 6"/>
    <property type="match status" value="1"/>
</dbReference>
<dbReference type="AlphaFoldDB" id="A0A0S2MSI7"/>
<evidence type="ECO:0000256" key="13">
    <source>
        <dbReference type="ARBA" id="ARBA00023136"/>
    </source>
</evidence>
<accession>A0A0S2MSI7</accession>
<dbReference type="EC" id="7.1.1.2" evidence="3"/>
<evidence type="ECO:0000256" key="4">
    <source>
        <dbReference type="ARBA" id="ARBA00021095"/>
    </source>
</evidence>
<keyword evidence="6" id="KW-0679">Respiratory chain</keyword>
<feature type="transmembrane region" description="Helical" evidence="16">
    <location>
        <begin position="46"/>
        <end position="66"/>
    </location>
</feature>
<evidence type="ECO:0000256" key="6">
    <source>
        <dbReference type="ARBA" id="ARBA00022660"/>
    </source>
</evidence>
<keyword evidence="8" id="KW-1278">Translocase</keyword>
<evidence type="ECO:0000256" key="5">
    <source>
        <dbReference type="ARBA" id="ARBA00022448"/>
    </source>
</evidence>
<evidence type="ECO:0000256" key="1">
    <source>
        <dbReference type="ARBA" id="ARBA00004225"/>
    </source>
</evidence>
<feature type="transmembrane region" description="Helical" evidence="16">
    <location>
        <begin position="78"/>
        <end position="99"/>
    </location>
</feature>
<gene>
    <name evidence="17" type="primary">nad6</name>
</gene>
<dbReference type="PANTHER" id="PTHR11435">
    <property type="entry name" value="NADH UBIQUINONE OXIDOREDUCTASE SUBUNIT ND6"/>
    <property type="match status" value="1"/>
</dbReference>
<keyword evidence="10 16" id="KW-1133">Transmembrane helix</keyword>
<evidence type="ECO:0000256" key="10">
    <source>
        <dbReference type="ARBA" id="ARBA00022989"/>
    </source>
</evidence>
<dbReference type="EMBL" id="JX412854">
    <property type="protein sequence ID" value="ALO77634.1"/>
    <property type="molecule type" value="Genomic_DNA"/>
</dbReference>
<keyword evidence="7 16" id="KW-0812">Transmembrane</keyword>
<evidence type="ECO:0000256" key="12">
    <source>
        <dbReference type="ARBA" id="ARBA00023128"/>
    </source>
</evidence>
<geneLocation type="mitochondrion" evidence="17"/>
<evidence type="ECO:0000313" key="17">
    <source>
        <dbReference type="EMBL" id="ALO77634.1"/>
    </source>
</evidence>
<reference evidence="17" key="1">
    <citation type="submission" date="2012-06" db="EMBL/GenBank/DDBJ databases">
        <title>Mitogenomics of the Coleoptera under dense taxon sampling.</title>
        <authorList>
            <person name="Timmermans M.J.T.N."/>
            <person name="Lim J."/>
            <person name="Dodsworth S."/>
            <person name="Haran J."/>
            <person name="Ahrens D."/>
            <person name="Bocak L."/>
            <person name="London A."/>
            <person name="Culverwell L."/>
            <person name="Vogler A.P."/>
        </authorList>
    </citation>
    <scope>NUCLEOTIDE SEQUENCE</scope>
</reference>
<evidence type="ECO:0000256" key="2">
    <source>
        <dbReference type="ARBA" id="ARBA00005698"/>
    </source>
</evidence>
<evidence type="ECO:0000256" key="15">
    <source>
        <dbReference type="ARBA" id="ARBA00049551"/>
    </source>
</evidence>